<accession>A0A418XME9</accession>
<evidence type="ECO:0000256" key="1">
    <source>
        <dbReference type="ARBA" id="ARBA00022679"/>
    </source>
</evidence>
<protein>
    <submittedName>
        <fullName evidence="4">HipA domain-containing protein</fullName>
    </submittedName>
</protein>
<keyword evidence="5" id="KW-1185">Reference proteome</keyword>
<dbReference type="InterPro" id="IPR012893">
    <property type="entry name" value="HipA-like_C"/>
</dbReference>
<sequence length="66" mass="7803">MNVLAESMRQHLDHRYLPEDQKELFSRMVFNILVNNDDNHSRNHSFVLGGTQNRVQCLDHRGLILE</sequence>
<proteinExistence type="predicted"/>
<dbReference type="Proteomes" id="UP000284021">
    <property type="component" value="Unassembled WGS sequence"/>
</dbReference>
<keyword evidence="2" id="KW-0418">Kinase</keyword>
<evidence type="ECO:0000256" key="2">
    <source>
        <dbReference type="ARBA" id="ARBA00022777"/>
    </source>
</evidence>
<reference evidence="4 5" key="1">
    <citation type="submission" date="2018-09" db="EMBL/GenBank/DDBJ databases">
        <authorList>
            <person name="Zhu H."/>
        </authorList>
    </citation>
    <scope>NUCLEOTIDE SEQUENCE [LARGE SCALE GENOMIC DNA]</scope>
    <source>
        <strain evidence="4 5">K1S02-6</strain>
    </source>
</reference>
<evidence type="ECO:0000313" key="4">
    <source>
        <dbReference type="EMBL" id="RJG13649.1"/>
    </source>
</evidence>
<dbReference type="GO" id="GO:0016301">
    <property type="term" value="F:kinase activity"/>
    <property type="evidence" value="ECO:0007669"/>
    <property type="project" value="UniProtKB-KW"/>
</dbReference>
<dbReference type="EMBL" id="QYUR01000002">
    <property type="protein sequence ID" value="RJG13649.1"/>
    <property type="molecule type" value="Genomic_DNA"/>
</dbReference>
<name>A0A418XME9_9PSED</name>
<evidence type="ECO:0000313" key="5">
    <source>
        <dbReference type="Proteomes" id="UP000284021"/>
    </source>
</evidence>
<gene>
    <name evidence="4" type="ORF">D3879_10580</name>
</gene>
<dbReference type="AlphaFoldDB" id="A0A418XME9"/>
<dbReference type="Pfam" id="PF07804">
    <property type="entry name" value="HipA_C"/>
    <property type="match status" value="1"/>
</dbReference>
<evidence type="ECO:0000259" key="3">
    <source>
        <dbReference type="Pfam" id="PF07804"/>
    </source>
</evidence>
<organism evidence="4 5">
    <name type="scientific">Pseudomonas cavernicola</name>
    <dbReference type="NCBI Taxonomy" id="2320866"/>
    <lineage>
        <taxon>Bacteria</taxon>
        <taxon>Pseudomonadati</taxon>
        <taxon>Pseudomonadota</taxon>
        <taxon>Gammaproteobacteria</taxon>
        <taxon>Pseudomonadales</taxon>
        <taxon>Pseudomonadaceae</taxon>
        <taxon>Pseudomonas</taxon>
    </lineage>
</organism>
<feature type="domain" description="HipA-like C-terminal" evidence="3">
    <location>
        <begin position="4"/>
        <end position="51"/>
    </location>
</feature>
<keyword evidence="1" id="KW-0808">Transferase</keyword>
<dbReference type="OrthoDB" id="9805913at2"/>
<comment type="caution">
    <text evidence="4">The sequence shown here is derived from an EMBL/GenBank/DDBJ whole genome shotgun (WGS) entry which is preliminary data.</text>
</comment>